<dbReference type="AlphaFoldDB" id="N9XJ21"/>
<evidence type="ECO:0000313" key="2">
    <source>
        <dbReference type="Proteomes" id="UP000013097"/>
    </source>
</evidence>
<organism evidence="1 2">
    <name type="scientific">Clostridium thermobutyricum</name>
    <dbReference type="NCBI Taxonomy" id="29372"/>
    <lineage>
        <taxon>Bacteria</taxon>
        <taxon>Bacillati</taxon>
        <taxon>Bacillota</taxon>
        <taxon>Clostridia</taxon>
        <taxon>Eubacteriales</taxon>
        <taxon>Clostridiaceae</taxon>
        <taxon>Clostridium</taxon>
    </lineage>
</organism>
<dbReference type="PATRIC" id="fig|999411.4.peg.2732"/>
<dbReference type="Proteomes" id="UP000013097">
    <property type="component" value="Unassembled WGS sequence"/>
</dbReference>
<comment type="caution">
    <text evidence="1">The sequence shown here is derived from an EMBL/GenBank/DDBJ whole genome shotgun (WGS) entry which is preliminary data.</text>
</comment>
<gene>
    <name evidence="1" type="ORF">HMPREF1092_02813</name>
</gene>
<accession>N9XJ21</accession>
<name>N9XJ21_9CLOT</name>
<dbReference type="EMBL" id="AGYT01000019">
    <property type="protein sequence ID" value="ENY99677.1"/>
    <property type="molecule type" value="Genomic_DNA"/>
</dbReference>
<reference evidence="1 2" key="1">
    <citation type="submission" date="2013-01" db="EMBL/GenBank/DDBJ databases">
        <title>The Genome Sequence of Clostridium colicanis 209318.</title>
        <authorList>
            <consortium name="The Broad Institute Genome Sequencing Platform"/>
            <person name="Earl A."/>
            <person name="Ward D."/>
            <person name="Feldgarden M."/>
            <person name="Gevers D."/>
            <person name="Courvalin P."/>
            <person name="Lambert T."/>
            <person name="Walker B."/>
            <person name="Young S.K."/>
            <person name="Zeng Q."/>
            <person name="Gargeya S."/>
            <person name="Fitzgerald M."/>
            <person name="Haas B."/>
            <person name="Abouelleil A."/>
            <person name="Alvarado L."/>
            <person name="Arachchi H.M."/>
            <person name="Berlin A.M."/>
            <person name="Chapman S.B."/>
            <person name="Dewar J."/>
            <person name="Goldberg J."/>
            <person name="Griggs A."/>
            <person name="Gujja S."/>
            <person name="Hansen M."/>
            <person name="Howarth C."/>
            <person name="Imamovic A."/>
            <person name="Larimer J."/>
            <person name="McCowan C."/>
            <person name="Murphy C."/>
            <person name="Neiman D."/>
            <person name="Pearson M."/>
            <person name="Priest M."/>
            <person name="Roberts A."/>
            <person name="Saif S."/>
            <person name="Shea T."/>
            <person name="Sisk P."/>
            <person name="Sykes S."/>
            <person name="Wortman J."/>
            <person name="Nusbaum C."/>
            <person name="Birren B."/>
        </authorList>
    </citation>
    <scope>NUCLEOTIDE SEQUENCE [LARGE SCALE GENOMIC DNA]</scope>
    <source>
        <strain evidence="1 2">209318</strain>
    </source>
</reference>
<dbReference type="RefSeq" id="WP_002599254.1">
    <property type="nucleotide sequence ID" value="NZ_KB850958.1"/>
</dbReference>
<sequence length="82" mass="9833">MAKILNIKKKQDMTKKRYIVEFELENRNIAEFFAASYLMSIRIESRLADLYSKKQYLYLDTPNKDITIKLAKLLKEEIEKKN</sequence>
<protein>
    <submittedName>
        <fullName evidence="1">Uncharacterized protein</fullName>
    </submittedName>
</protein>
<keyword evidence="2" id="KW-1185">Reference proteome</keyword>
<proteinExistence type="predicted"/>
<dbReference type="HOGENOM" id="CLU_2552260_0_0_9"/>
<evidence type="ECO:0000313" key="1">
    <source>
        <dbReference type="EMBL" id="ENY99677.1"/>
    </source>
</evidence>